<keyword evidence="2" id="KW-1185">Reference proteome</keyword>
<protein>
    <submittedName>
        <fullName evidence="1">Uncharacterized protein</fullName>
    </submittedName>
</protein>
<comment type="caution">
    <text evidence="1">The sequence shown here is derived from an EMBL/GenBank/DDBJ whole genome shotgun (WGS) entry which is preliminary data.</text>
</comment>
<evidence type="ECO:0000313" key="2">
    <source>
        <dbReference type="Proteomes" id="UP001148838"/>
    </source>
</evidence>
<dbReference type="Proteomes" id="UP001148838">
    <property type="component" value="Unassembled WGS sequence"/>
</dbReference>
<accession>A0ABQ8SW07</accession>
<dbReference type="EMBL" id="JAJSOF020000019">
    <property type="protein sequence ID" value="KAJ4438384.1"/>
    <property type="molecule type" value="Genomic_DNA"/>
</dbReference>
<feature type="non-terminal residue" evidence="1">
    <location>
        <position position="1"/>
    </location>
</feature>
<sequence>EEEEEEEEVEGFSLTAATNRFCGTQSRTQFRVAGLSYEDRRMLWSKRTDGALALLVYGFETWTLTLREEQRLRVCETKVLKKIFGTKRDEVIGEWRKLHNAELHVFYSSPDIIRNIKSRRLRRAGHVARKDESRNVYRVLVERPEGKRPLGRPRRR</sequence>
<gene>
    <name evidence="1" type="ORF">ANN_14329</name>
</gene>
<organism evidence="1 2">
    <name type="scientific">Periplaneta americana</name>
    <name type="common">American cockroach</name>
    <name type="synonym">Blatta americana</name>
    <dbReference type="NCBI Taxonomy" id="6978"/>
    <lineage>
        <taxon>Eukaryota</taxon>
        <taxon>Metazoa</taxon>
        <taxon>Ecdysozoa</taxon>
        <taxon>Arthropoda</taxon>
        <taxon>Hexapoda</taxon>
        <taxon>Insecta</taxon>
        <taxon>Pterygota</taxon>
        <taxon>Neoptera</taxon>
        <taxon>Polyneoptera</taxon>
        <taxon>Dictyoptera</taxon>
        <taxon>Blattodea</taxon>
        <taxon>Blattoidea</taxon>
        <taxon>Blattidae</taxon>
        <taxon>Blattinae</taxon>
        <taxon>Periplaneta</taxon>
    </lineage>
</organism>
<name>A0ABQ8SW07_PERAM</name>
<proteinExistence type="predicted"/>
<evidence type="ECO:0000313" key="1">
    <source>
        <dbReference type="EMBL" id="KAJ4438384.1"/>
    </source>
</evidence>
<reference evidence="1 2" key="1">
    <citation type="journal article" date="2022" name="Allergy">
        <title>Genome assembly and annotation of Periplaneta americana reveal a comprehensive cockroach allergen profile.</title>
        <authorList>
            <person name="Wang L."/>
            <person name="Xiong Q."/>
            <person name="Saelim N."/>
            <person name="Wang L."/>
            <person name="Nong W."/>
            <person name="Wan A.T."/>
            <person name="Shi M."/>
            <person name="Liu X."/>
            <person name="Cao Q."/>
            <person name="Hui J.H.L."/>
            <person name="Sookrung N."/>
            <person name="Leung T.F."/>
            <person name="Tungtrongchitr A."/>
            <person name="Tsui S.K.W."/>
        </authorList>
    </citation>
    <scope>NUCLEOTIDE SEQUENCE [LARGE SCALE GENOMIC DNA]</scope>
    <source>
        <strain evidence="1">PWHHKU_190912</strain>
    </source>
</reference>